<organism evidence="1 2">
    <name type="scientific">Erwinia piriflorinigrans CFBP 5888</name>
    <dbReference type="NCBI Taxonomy" id="1161919"/>
    <lineage>
        <taxon>Bacteria</taxon>
        <taxon>Pseudomonadati</taxon>
        <taxon>Pseudomonadota</taxon>
        <taxon>Gammaproteobacteria</taxon>
        <taxon>Enterobacterales</taxon>
        <taxon>Erwiniaceae</taxon>
        <taxon>Erwinia</taxon>
    </lineage>
</organism>
<comment type="caution">
    <text evidence="1">The sequence shown here is derived from an EMBL/GenBank/DDBJ whole genome shotgun (WGS) entry which is preliminary data.</text>
</comment>
<sequence>MLGERHHLITHSRRRRVGEGHPGFLPGKRDFFRFFFAHCLPQ</sequence>
<gene>
    <name evidence="1" type="ORF">EPIR_3536</name>
</gene>
<protein>
    <submittedName>
        <fullName evidence="1">Uncharacterized protein</fullName>
    </submittedName>
</protein>
<evidence type="ECO:0000313" key="2">
    <source>
        <dbReference type="Proteomes" id="UP000018217"/>
    </source>
</evidence>
<dbReference type="AlphaFoldDB" id="V5ZD35"/>
<accession>V5ZD35</accession>
<dbReference type="STRING" id="1161919.EPIR_3536"/>
<evidence type="ECO:0000313" key="1">
    <source>
        <dbReference type="EMBL" id="CCG88899.1"/>
    </source>
</evidence>
<dbReference type="Proteomes" id="UP000018217">
    <property type="component" value="Unassembled WGS sequence"/>
</dbReference>
<keyword evidence="2" id="KW-1185">Reference proteome</keyword>
<proteinExistence type="predicted"/>
<name>V5ZD35_9GAMM</name>
<reference evidence="1 2" key="1">
    <citation type="journal article" date="2013" name="Syst. Appl. Microbiol.">
        <title>Phylogenetic position and virulence apparatus of the pear flower necrosis pathogen Erwinia piriflorinigrans CFBP 5888T as assessed by comparative genomics.</title>
        <authorList>
            <person name="Smits T.H."/>
            <person name="Rezzonico F."/>
            <person name="Lopez M.M."/>
            <person name="Blom J."/>
            <person name="Goesmann A."/>
            <person name="Frey J.E."/>
            <person name="Duffy B."/>
        </authorList>
    </citation>
    <scope>NUCLEOTIDE SEQUENCE [LARGE SCALE GENOMIC DNA]</scope>
    <source>
        <strain evidence="2">CFBP5888</strain>
    </source>
</reference>
<dbReference type="EMBL" id="CAHS01000022">
    <property type="protein sequence ID" value="CCG88899.1"/>
    <property type="molecule type" value="Genomic_DNA"/>
</dbReference>